<dbReference type="InterPro" id="IPR036890">
    <property type="entry name" value="HATPase_C_sf"/>
</dbReference>
<dbReference type="PRINTS" id="PR00344">
    <property type="entry name" value="BCTRLSENSOR"/>
</dbReference>
<comment type="function">
    <text evidence="15">Member of the two-component regulatory system HssS/HssR involved in intracellular heme homeostasis and tempering of staphylococcal virulence. HssS functions as a heme sensor histidine kinase which is autophosphorylated at a histidine residue and transfers its phosphate group to an aspartate residue of HssR. HssR/HssS activates the expression of hrtAB, an efflux pump, in response to extracellular heme, hemin, hemoglobin or blood.</text>
</comment>
<dbReference type="Pfam" id="PF02518">
    <property type="entry name" value="HATPase_c"/>
    <property type="match status" value="1"/>
</dbReference>
<dbReference type="GO" id="GO:0005886">
    <property type="term" value="C:plasma membrane"/>
    <property type="evidence" value="ECO:0007669"/>
    <property type="project" value="UniProtKB-SubCell"/>
</dbReference>
<keyword evidence="7 17" id="KW-0812">Transmembrane</keyword>
<evidence type="ECO:0000256" key="8">
    <source>
        <dbReference type="ARBA" id="ARBA00022741"/>
    </source>
</evidence>
<dbReference type="InterPro" id="IPR004358">
    <property type="entry name" value="Sig_transdc_His_kin-like_C"/>
</dbReference>
<dbReference type="Pfam" id="PF00672">
    <property type="entry name" value="HAMP"/>
    <property type="match status" value="1"/>
</dbReference>
<evidence type="ECO:0000256" key="17">
    <source>
        <dbReference type="SAM" id="Phobius"/>
    </source>
</evidence>
<keyword evidence="5" id="KW-0597">Phosphoprotein</keyword>
<dbReference type="SUPFAM" id="SSF55874">
    <property type="entry name" value="ATPase domain of HSP90 chaperone/DNA topoisomerase II/histidine kinase"/>
    <property type="match status" value="1"/>
</dbReference>
<reference evidence="21" key="1">
    <citation type="submission" date="2016-11" db="EMBL/GenBank/DDBJ databases">
        <authorList>
            <person name="Varghese N."/>
            <person name="Submissions S."/>
        </authorList>
    </citation>
    <scope>NUCLEOTIDE SEQUENCE [LARGE SCALE GENOMIC DNA]</scope>
    <source>
        <strain evidence="21">CGMCC 1.6496</strain>
    </source>
</reference>
<evidence type="ECO:0000256" key="6">
    <source>
        <dbReference type="ARBA" id="ARBA00022679"/>
    </source>
</evidence>
<comment type="catalytic activity">
    <reaction evidence="1">
        <text>ATP + protein L-histidine = ADP + protein N-phospho-L-histidine.</text>
        <dbReference type="EC" id="2.7.13.3"/>
    </reaction>
</comment>
<dbReference type="InterPro" id="IPR003660">
    <property type="entry name" value="HAMP_dom"/>
</dbReference>
<dbReference type="EC" id="2.7.13.3" evidence="3"/>
<dbReference type="InterPro" id="IPR036097">
    <property type="entry name" value="HisK_dim/P_sf"/>
</dbReference>
<evidence type="ECO:0000256" key="13">
    <source>
        <dbReference type="ARBA" id="ARBA00023026"/>
    </source>
</evidence>
<dbReference type="PROSITE" id="PS50109">
    <property type="entry name" value="HIS_KIN"/>
    <property type="match status" value="1"/>
</dbReference>
<evidence type="ECO:0000256" key="14">
    <source>
        <dbReference type="ARBA" id="ARBA00023136"/>
    </source>
</evidence>
<dbReference type="PANTHER" id="PTHR45528">
    <property type="entry name" value="SENSOR HISTIDINE KINASE CPXA"/>
    <property type="match status" value="1"/>
</dbReference>
<dbReference type="EMBL" id="FQXD01000019">
    <property type="protein sequence ID" value="SHH91400.1"/>
    <property type="molecule type" value="Genomic_DNA"/>
</dbReference>
<keyword evidence="13" id="KW-0843">Virulence</keyword>
<dbReference type="SMART" id="SM00387">
    <property type="entry name" value="HATPase_c"/>
    <property type="match status" value="1"/>
</dbReference>
<evidence type="ECO:0000256" key="15">
    <source>
        <dbReference type="ARBA" id="ARBA00037219"/>
    </source>
</evidence>
<dbReference type="SMART" id="SM00388">
    <property type="entry name" value="HisKA"/>
    <property type="match status" value="1"/>
</dbReference>
<dbReference type="InterPro" id="IPR003594">
    <property type="entry name" value="HATPase_dom"/>
</dbReference>
<dbReference type="PROSITE" id="PS50885">
    <property type="entry name" value="HAMP"/>
    <property type="match status" value="1"/>
</dbReference>
<evidence type="ECO:0000256" key="5">
    <source>
        <dbReference type="ARBA" id="ARBA00022553"/>
    </source>
</evidence>
<keyword evidence="8" id="KW-0547">Nucleotide-binding</keyword>
<keyword evidence="21" id="KW-1185">Reference proteome</keyword>
<evidence type="ECO:0000256" key="12">
    <source>
        <dbReference type="ARBA" id="ARBA00023012"/>
    </source>
</evidence>
<evidence type="ECO:0000256" key="11">
    <source>
        <dbReference type="ARBA" id="ARBA00022989"/>
    </source>
</evidence>
<dbReference type="PANTHER" id="PTHR45528:SF11">
    <property type="entry name" value="HISTIDINE KINASE"/>
    <property type="match status" value="1"/>
</dbReference>
<evidence type="ECO:0000256" key="1">
    <source>
        <dbReference type="ARBA" id="ARBA00000085"/>
    </source>
</evidence>
<keyword evidence="11 17" id="KW-1133">Transmembrane helix</keyword>
<dbReference type="CDD" id="cd16922">
    <property type="entry name" value="HATPase_EvgS-ArcB-TorS-like"/>
    <property type="match status" value="1"/>
</dbReference>
<accession>A0A1M5WVB6</accession>
<dbReference type="AlphaFoldDB" id="A0A1M5WVB6"/>
<keyword evidence="10" id="KW-0067">ATP-binding</keyword>
<keyword evidence="6" id="KW-0808">Transferase</keyword>
<dbReference type="Pfam" id="PF00512">
    <property type="entry name" value="HisKA"/>
    <property type="match status" value="1"/>
</dbReference>
<feature type="transmembrane region" description="Helical" evidence="17">
    <location>
        <begin position="6"/>
        <end position="26"/>
    </location>
</feature>
<dbReference type="GO" id="GO:0005524">
    <property type="term" value="F:ATP binding"/>
    <property type="evidence" value="ECO:0007669"/>
    <property type="project" value="UniProtKB-KW"/>
</dbReference>
<dbReference type="FunFam" id="1.10.287.130:FF:000001">
    <property type="entry name" value="Two-component sensor histidine kinase"/>
    <property type="match status" value="1"/>
</dbReference>
<dbReference type="RefSeq" id="WP_073012382.1">
    <property type="nucleotide sequence ID" value="NZ_FQXD01000019.1"/>
</dbReference>
<dbReference type="SUPFAM" id="SSF47384">
    <property type="entry name" value="Homodimeric domain of signal transducing histidine kinase"/>
    <property type="match status" value="1"/>
</dbReference>
<evidence type="ECO:0000313" key="21">
    <source>
        <dbReference type="Proteomes" id="UP000184079"/>
    </source>
</evidence>
<dbReference type="Proteomes" id="UP000184079">
    <property type="component" value="Unassembled WGS sequence"/>
</dbReference>
<evidence type="ECO:0000256" key="7">
    <source>
        <dbReference type="ARBA" id="ARBA00022692"/>
    </source>
</evidence>
<dbReference type="CDD" id="cd06225">
    <property type="entry name" value="HAMP"/>
    <property type="match status" value="1"/>
</dbReference>
<dbReference type="InterPro" id="IPR050398">
    <property type="entry name" value="HssS/ArlS-like"/>
</dbReference>
<keyword evidence="14 17" id="KW-0472">Membrane</keyword>
<name>A0A1M5WVB6_9BACI</name>
<dbReference type="GO" id="GO:0000155">
    <property type="term" value="F:phosphorelay sensor kinase activity"/>
    <property type="evidence" value="ECO:0007669"/>
    <property type="project" value="InterPro"/>
</dbReference>
<evidence type="ECO:0000256" key="10">
    <source>
        <dbReference type="ARBA" id="ARBA00022840"/>
    </source>
</evidence>
<keyword evidence="4" id="KW-1003">Cell membrane</keyword>
<dbReference type="InterPro" id="IPR003661">
    <property type="entry name" value="HisK_dim/P_dom"/>
</dbReference>
<protein>
    <recommendedName>
        <fullName evidence="16">Heme sensor protein HssS</fullName>
        <ecNumber evidence="3">2.7.13.3</ecNumber>
    </recommendedName>
</protein>
<feature type="transmembrane region" description="Helical" evidence="17">
    <location>
        <begin position="163"/>
        <end position="188"/>
    </location>
</feature>
<dbReference type="FunFam" id="3.30.565.10:FF:000006">
    <property type="entry name" value="Sensor histidine kinase WalK"/>
    <property type="match status" value="1"/>
</dbReference>
<evidence type="ECO:0000256" key="3">
    <source>
        <dbReference type="ARBA" id="ARBA00012438"/>
    </source>
</evidence>
<dbReference type="Gene3D" id="1.10.287.130">
    <property type="match status" value="1"/>
</dbReference>
<evidence type="ECO:0000259" key="19">
    <source>
        <dbReference type="PROSITE" id="PS50885"/>
    </source>
</evidence>
<keyword evidence="12" id="KW-0902">Two-component regulatory system</keyword>
<evidence type="ECO:0000313" key="20">
    <source>
        <dbReference type="EMBL" id="SHH91400.1"/>
    </source>
</evidence>
<dbReference type="CDD" id="cd00082">
    <property type="entry name" value="HisKA"/>
    <property type="match status" value="1"/>
</dbReference>
<evidence type="ECO:0000259" key="18">
    <source>
        <dbReference type="PROSITE" id="PS50109"/>
    </source>
</evidence>
<comment type="subcellular location">
    <subcellularLocation>
        <location evidence="2">Cell membrane</location>
        <topology evidence="2">Multi-pass membrane protein</topology>
    </subcellularLocation>
</comment>
<keyword evidence="9 20" id="KW-0418">Kinase</keyword>
<dbReference type="Gene3D" id="3.30.565.10">
    <property type="entry name" value="Histidine kinase-like ATPase, C-terminal domain"/>
    <property type="match status" value="1"/>
</dbReference>
<dbReference type="OrthoDB" id="9813151at2"/>
<dbReference type="SUPFAM" id="SSF158472">
    <property type="entry name" value="HAMP domain-like"/>
    <property type="match status" value="1"/>
</dbReference>
<evidence type="ECO:0000256" key="16">
    <source>
        <dbReference type="ARBA" id="ARBA00040841"/>
    </source>
</evidence>
<feature type="domain" description="Histidine kinase" evidence="18">
    <location>
        <begin position="245"/>
        <end position="459"/>
    </location>
</feature>
<organism evidence="20 21">
    <name type="scientific">Virgibacillus chiguensis</name>
    <dbReference type="NCBI Taxonomy" id="411959"/>
    <lineage>
        <taxon>Bacteria</taxon>
        <taxon>Bacillati</taxon>
        <taxon>Bacillota</taxon>
        <taxon>Bacilli</taxon>
        <taxon>Bacillales</taxon>
        <taxon>Bacillaceae</taxon>
        <taxon>Virgibacillus</taxon>
    </lineage>
</organism>
<evidence type="ECO:0000256" key="9">
    <source>
        <dbReference type="ARBA" id="ARBA00022777"/>
    </source>
</evidence>
<sequence length="459" mass="52522">MRTLYFRIIVTTFVIMIASSIIAFIVSNGYYQYVLKPKNDAKVTEIALNIVDLYRNSEQPLDDYLSEITDLGYSFYVTDPHGNDRSFGKPFDEEQTSKKVVDYVLAGGVYHGIKNYPWRLFVTGFFDHTLANTIGVSIESNEGSEYALFVRPNSAQQFGEMRLFFAVLIVLILLLSFLFILFSTRWIVKPIQLLKAATRKIAAGNYHIKLSVHRKDEIGRLAKDFSIMSQSLQQTEEKRQAFVSSVSHEIQSPLTSIQGFSQALQEEALTEDARRYYLSIIEKESKRLSALSRQLLTLSQLDQTEGELEFTTFHVNEQWKDIISTLEWQWRQKHITIQFDNQDTWMKGEPKLLYQVWMNVLTNAIRYTPDGGDVFIHVQKRKADVQVVVSDTGIGIAEEDLRQIFDRFYKVDKARTRKEGGTGLGLAIAKKIVELHKGTIMVDSELGQGTKVVVILPQV</sequence>
<dbReference type="Gene3D" id="6.10.340.10">
    <property type="match status" value="1"/>
</dbReference>
<dbReference type="SMART" id="SM00304">
    <property type="entry name" value="HAMP"/>
    <property type="match status" value="1"/>
</dbReference>
<feature type="domain" description="HAMP" evidence="19">
    <location>
        <begin position="185"/>
        <end position="237"/>
    </location>
</feature>
<proteinExistence type="predicted"/>
<evidence type="ECO:0000256" key="4">
    <source>
        <dbReference type="ARBA" id="ARBA00022475"/>
    </source>
</evidence>
<gene>
    <name evidence="20" type="ORF">SAMN05421807_11922</name>
</gene>
<dbReference type="InterPro" id="IPR005467">
    <property type="entry name" value="His_kinase_dom"/>
</dbReference>
<evidence type="ECO:0000256" key="2">
    <source>
        <dbReference type="ARBA" id="ARBA00004651"/>
    </source>
</evidence>